<dbReference type="KEGG" id="fmr:Fuma_02181"/>
<keyword evidence="3" id="KW-1185">Reference proteome</keyword>
<name>A0A1P8WEU4_9PLAN</name>
<dbReference type="EMBL" id="CP017641">
    <property type="protein sequence ID" value="APZ92570.1"/>
    <property type="molecule type" value="Genomic_DNA"/>
</dbReference>
<proteinExistence type="predicted"/>
<dbReference type="Proteomes" id="UP000187735">
    <property type="component" value="Chromosome"/>
</dbReference>
<protein>
    <submittedName>
        <fullName evidence="2">Uncharacterized protein</fullName>
    </submittedName>
</protein>
<evidence type="ECO:0000313" key="3">
    <source>
        <dbReference type="Proteomes" id="UP000187735"/>
    </source>
</evidence>
<organism evidence="2 3">
    <name type="scientific">Fuerstiella marisgermanici</name>
    <dbReference type="NCBI Taxonomy" id="1891926"/>
    <lineage>
        <taxon>Bacteria</taxon>
        <taxon>Pseudomonadati</taxon>
        <taxon>Planctomycetota</taxon>
        <taxon>Planctomycetia</taxon>
        <taxon>Planctomycetales</taxon>
        <taxon>Planctomycetaceae</taxon>
        <taxon>Fuerstiella</taxon>
    </lineage>
</organism>
<gene>
    <name evidence="2" type="ORF">Fuma_02181</name>
</gene>
<evidence type="ECO:0000256" key="1">
    <source>
        <dbReference type="SAM" id="MobiDB-lite"/>
    </source>
</evidence>
<feature type="compositionally biased region" description="Basic and acidic residues" evidence="1">
    <location>
        <begin position="1"/>
        <end position="11"/>
    </location>
</feature>
<sequence>MEPGHQRHDPGRLTGSPRRGDGVGRWVSAWNAATPSEVKGINIGQFLSAA</sequence>
<dbReference type="AlphaFoldDB" id="A0A1P8WEU4"/>
<evidence type="ECO:0000313" key="2">
    <source>
        <dbReference type="EMBL" id="APZ92570.1"/>
    </source>
</evidence>
<accession>A0A1P8WEU4</accession>
<reference evidence="2 3" key="1">
    <citation type="journal article" date="2016" name="Front. Microbiol.">
        <title>Fuerstia marisgermanicae gen. nov., sp. nov., an Unusual Member of the Phylum Planctomycetes from the German Wadden Sea.</title>
        <authorList>
            <person name="Kohn T."/>
            <person name="Heuer A."/>
            <person name="Jogler M."/>
            <person name="Vollmers J."/>
            <person name="Boedeker C."/>
            <person name="Bunk B."/>
            <person name="Rast P."/>
            <person name="Borchert D."/>
            <person name="Glockner I."/>
            <person name="Freese H.M."/>
            <person name="Klenk H.P."/>
            <person name="Overmann J."/>
            <person name="Kaster A.K."/>
            <person name="Rohde M."/>
            <person name="Wiegand S."/>
            <person name="Jogler C."/>
        </authorList>
    </citation>
    <scope>NUCLEOTIDE SEQUENCE [LARGE SCALE GENOMIC DNA]</scope>
    <source>
        <strain evidence="2 3">NH11</strain>
    </source>
</reference>
<feature type="region of interest" description="Disordered" evidence="1">
    <location>
        <begin position="1"/>
        <end position="22"/>
    </location>
</feature>